<gene>
    <name evidence="7" type="ORF">SAMN05421637_0307</name>
</gene>
<evidence type="ECO:0000259" key="6">
    <source>
        <dbReference type="PROSITE" id="PS50926"/>
    </source>
</evidence>
<evidence type="ECO:0000256" key="1">
    <source>
        <dbReference type="ARBA" id="ARBA00022603"/>
    </source>
</evidence>
<feature type="binding site" evidence="4">
    <location>
        <position position="265"/>
    </location>
    <ligand>
        <name>S-adenosyl-L-methionine</name>
        <dbReference type="ChEBI" id="CHEBI:59789"/>
    </ligand>
</feature>
<accession>A0A1H6UDD7</accession>
<dbReference type="InterPro" id="IPR010280">
    <property type="entry name" value="U5_MeTrfase_fam"/>
</dbReference>
<sequence length="399" mass="42345">MRDLLTLEIGAVAHGGHCVARHEGRVVFVRHTLPGEVVRARLTEAGDDARLWRADAVEILEASPDRVASAWPDAGPGGVGGGELAHVSLPAQRRWKHDVLREAFTRFADMDFPGEVAAAPGDDERGGLGYRTRVTVVAGPDGRAAMHVHRSRAVKALDSLPIAAPALEELVLGTRFPAASHIQGVAPAGEEPRLVVDGTPWKGGRPDRRDNAPRRVRESVTTPQGEWSFQVDVEGFWQVHRAAPAVLVDAVLSRIGDAETVLDLYAGAGLFTVPLASSGRSVTSVESDARASRDARRNAHDVPSASIVHADTRAFLDATGVTADAVVLDPPRSGAGGKTIDVLAKVGASRLIYVACDPVALARDTALLAAHGYVLEEAQGLDLFPMTHHIETVATFVRS</sequence>
<evidence type="ECO:0000256" key="3">
    <source>
        <dbReference type="ARBA" id="ARBA00022691"/>
    </source>
</evidence>
<dbReference type="Pfam" id="PF01938">
    <property type="entry name" value="TRAM"/>
    <property type="match status" value="1"/>
</dbReference>
<keyword evidence="8" id="KW-1185">Reference proteome</keyword>
<protein>
    <submittedName>
        <fullName evidence="7">23S rRNA m(5)U-1939 methyltransferase</fullName>
    </submittedName>
</protein>
<evidence type="ECO:0000313" key="7">
    <source>
        <dbReference type="EMBL" id="SEI88654.1"/>
    </source>
</evidence>
<feature type="domain" description="TRAM" evidence="6">
    <location>
        <begin position="1"/>
        <end position="58"/>
    </location>
</feature>
<feature type="binding site" evidence="4">
    <location>
        <position position="329"/>
    </location>
    <ligand>
        <name>S-adenosyl-L-methionine</name>
        <dbReference type="ChEBI" id="CHEBI:59789"/>
    </ligand>
</feature>
<dbReference type="STRING" id="1043493.SAMN05421637_0307"/>
<evidence type="ECO:0000256" key="4">
    <source>
        <dbReference type="PROSITE-ProRule" id="PRU01024"/>
    </source>
</evidence>
<reference evidence="8" key="1">
    <citation type="submission" date="2016-10" db="EMBL/GenBank/DDBJ databases">
        <authorList>
            <person name="Varghese N."/>
        </authorList>
    </citation>
    <scope>NUCLEOTIDE SEQUENCE [LARGE SCALE GENOMIC DNA]</scope>
    <source>
        <strain evidence="8">DSM 24868</strain>
    </source>
</reference>
<dbReference type="PANTHER" id="PTHR11061">
    <property type="entry name" value="RNA M5U METHYLTRANSFERASE"/>
    <property type="match status" value="1"/>
</dbReference>
<dbReference type="GO" id="GO:0070041">
    <property type="term" value="F:rRNA (uridine-C5-)-methyltransferase activity"/>
    <property type="evidence" value="ECO:0007669"/>
    <property type="project" value="TreeGrafter"/>
</dbReference>
<keyword evidence="3 4" id="KW-0949">S-adenosyl-L-methionine</keyword>
<dbReference type="AlphaFoldDB" id="A0A1H6UDD7"/>
<feature type="binding site" evidence="4">
    <location>
        <position position="238"/>
    </location>
    <ligand>
        <name>S-adenosyl-L-methionine</name>
        <dbReference type="ChEBI" id="CHEBI:59789"/>
    </ligand>
</feature>
<dbReference type="eggNOG" id="COG2265">
    <property type="taxonomic scope" value="Bacteria"/>
</dbReference>
<dbReference type="Gene3D" id="2.40.50.140">
    <property type="entry name" value="Nucleic acid-binding proteins"/>
    <property type="match status" value="1"/>
</dbReference>
<dbReference type="SUPFAM" id="SSF53335">
    <property type="entry name" value="S-adenosyl-L-methionine-dependent methyltransferases"/>
    <property type="match status" value="1"/>
</dbReference>
<evidence type="ECO:0000313" key="8">
    <source>
        <dbReference type="Proteomes" id="UP000183315"/>
    </source>
</evidence>
<dbReference type="GO" id="GO:0070475">
    <property type="term" value="P:rRNA base methylation"/>
    <property type="evidence" value="ECO:0007669"/>
    <property type="project" value="TreeGrafter"/>
</dbReference>
<evidence type="ECO:0000256" key="5">
    <source>
        <dbReference type="SAM" id="MobiDB-lite"/>
    </source>
</evidence>
<comment type="similarity">
    <text evidence="4">Belongs to the class I-like SAM-binding methyltransferase superfamily. RNA M5U methyltransferase family.</text>
</comment>
<feature type="binding site" evidence="4">
    <location>
        <position position="286"/>
    </location>
    <ligand>
        <name>S-adenosyl-L-methionine</name>
        <dbReference type="ChEBI" id="CHEBI:59789"/>
    </ligand>
</feature>
<dbReference type="EMBL" id="FNZI01000001">
    <property type="protein sequence ID" value="SEI88654.1"/>
    <property type="molecule type" value="Genomic_DNA"/>
</dbReference>
<dbReference type="Gene3D" id="3.40.50.150">
    <property type="entry name" value="Vaccinia Virus protein VP39"/>
    <property type="match status" value="1"/>
</dbReference>
<keyword evidence="2 4" id="KW-0808">Transferase</keyword>
<dbReference type="PANTHER" id="PTHR11061:SF30">
    <property type="entry name" value="TRNA (URACIL(54)-C(5))-METHYLTRANSFERASE"/>
    <property type="match status" value="1"/>
</dbReference>
<dbReference type="PROSITE" id="PS01231">
    <property type="entry name" value="TRMA_2"/>
    <property type="match status" value="1"/>
</dbReference>
<keyword evidence="1 4" id="KW-0489">Methyltransferase</keyword>
<dbReference type="PROSITE" id="PS51687">
    <property type="entry name" value="SAM_MT_RNA_M5U"/>
    <property type="match status" value="1"/>
</dbReference>
<dbReference type="InterPro" id="IPR030391">
    <property type="entry name" value="MeTrfase_TrmA_CS"/>
</dbReference>
<dbReference type="Proteomes" id="UP000183315">
    <property type="component" value="Unassembled WGS sequence"/>
</dbReference>
<feature type="compositionally biased region" description="Basic and acidic residues" evidence="5">
    <location>
        <begin position="204"/>
        <end position="218"/>
    </location>
</feature>
<dbReference type="InterPro" id="IPR002792">
    <property type="entry name" value="TRAM_dom"/>
</dbReference>
<dbReference type="InterPro" id="IPR012340">
    <property type="entry name" value="NA-bd_OB-fold"/>
</dbReference>
<dbReference type="CDD" id="cd02440">
    <property type="entry name" value="AdoMet_MTases"/>
    <property type="match status" value="1"/>
</dbReference>
<organism evidence="7 8">
    <name type="scientific">Demequina mangrovi</name>
    <dbReference type="NCBI Taxonomy" id="1043493"/>
    <lineage>
        <taxon>Bacteria</taxon>
        <taxon>Bacillati</taxon>
        <taxon>Actinomycetota</taxon>
        <taxon>Actinomycetes</taxon>
        <taxon>Micrococcales</taxon>
        <taxon>Demequinaceae</taxon>
        <taxon>Demequina</taxon>
    </lineage>
</organism>
<proteinExistence type="inferred from homology"/>
<dbReference type="SUPFAM" id="SSF50249">
    <property type="entry name" value="Nucleic acid-binding proteins"/>
    <property type="match status" value="1"/>
</dbReference>
<evidence type="ECO:0000256" key="2">
    <source>
        <dbReference type="ARBA" id="ARBA00022679"/>
    </source>
</evidence>
<dbReference type="InterPro" id="IPR029063">
    <property type="entry name" value="SAM-dependent_MTases_sf"/>
</dbReference>
<name>A0A1H6UDD7_9MICO</name>
<dbReference type="RefSeq" id="WP_042211977.1">
    <property type="nucleotide sequence ID" value="NZ_BBLU01000001.1"/>
</dbReference>
<feature type="active site" description="Nucleophile" evidence="4">
    <location>
        <position position="356"/>
    </location>
</feature>
<feature type="region of interest" description="Disordered" evidence="5">
    <location>
        <begin position="193"/>
        <end position="221"/>
    </location>
</feature>
<dbReference type="PROSITE" id="PS50926">
    <property type="entry name" value="TRAM"/>
    <property type="match status" value="1"/>
</dbReference>
<dbReference type="Pfam" id="PF05958">
    <property type="entry name" value="tRNA_U5-meth_tr"/>
    <property type="match status" value="1"/>
</dbReference>